<dbReference type="AlphaFoldDB" id="A0A098MEU7"/>
<dbReference type="RefSeq" id="WP_036653022.1">
    <property type="nucleotide sequence ID" value="NZ_JQCR01000002.1"/>
</dbReference>
<dbReference type="STRING" id="268407.PWYN_15430"/>
<dbReference type="Proteomes" id="UP000029734">
    <property type="component" value="Unassembled WGS sequence"/>
</dbReference>
<organism evidence="1 2">
    <name type="scientific">Paenibacillus wynnii</name>
    <dbReference type="NCBI Taxonomy" id="268407"/>
    <lineage>
        <taxon>Bacteria</taxon>
        <taxon>Bacillati</taxon>
        <taxon>Bacillota</taxon>
        <taxon>Bacilli</taxon>
        <taxon>Bacillales</taxon>
        <taxon>Paenibacillaceae</taxon>
        <taxon>Paenibacillus</taxon>
    </lineage>
</organism>
<reference evidence="1 2" key="2">
    <citation type="submission" date="2014-10" db="EMBL/GenBank/DDBJ databases">
        <title>Comparative genomics of the Paenibacillus odorifer group.</title>
        <authorList>
            <person name="Tsai Y.-C."/>
            <person name="Martin N."/>
            <person name="Korlach J."/>
            <person name="Wiedmann M."/>
        </authorList>
    </citation>
    <scope>NUCLEOTIDE SEQUENCE [LARGE SCALE GENOMIC DNA]</scope>
    <source>
        <strain evidence="1 2">DSM 18334</strain>
    </source>
</reference>
<evidence type="ECO:0000313" key="1">
    <source>
        <dbReference type="EMBL" id="KGE20581.1"/>
    </source>
</evidence>
<name>A0A098MEU7_9BACL</name>
<comment type="caution">
    <text evidence="1">The sequence shown here is derived from an EMBL/GenBank/DDBJ whole genome shotgun (WGS) entry which is preliminary data.</text>
</comment>
<evidence type="ECO:0000313" key="2">
    <source>
        <dbReference type="Proteomes" id="UP000029734"/>
    </source>
</evidence>
<keyword evidence="2" id="KW-1185">Reference proteome</keyword>
<accession>A0A098MEU7</accession>
<proteinExistence type="predicted"/>
<gene>
    <name evidence="1" type="ORF">PWYN_15430</name>
</gene>
<protein>
    <submittedName>
        <fullName evidence="1">Uncharacterized protein</fullName>
    </submittedName>
</protein>
<reference evidence="1 2" key="1">
    <citation type="submission" date="2014-08" db="EMBL/GenBank/DDBJ databases">
        <authorList>
            <person name="den Bakker H.C."/>
        </authorList>
    </citation>
    <scope>NUCLEOTIDE SEQUENCE [LARGE SCALE GENOMIC DNA]</scope>
    <source>
        <strain evidence="1 2">DSM 18334</strain>
    </source>
</reference>
<dbReference type="OrthoDB" id="2665901at2"/>
<dbReference type="EMBL" id="JQCR01000002">
    <property type="protein sequence ID" value="KGE20581.1"/>
    <property type="molecule type" value="Genomic_DNA"/>
</dbReference>
<sequence>MDANYIVLTPEKYEELKAQLKKDLQEEQVQPSYSSDWEKIKAMVEDKFSDTYGPYRYQIIQGLSAVIRCGVGISQIRYLHGDAGKQAVEMVSEIIERLEVIGNTLREEKSSQRVFRS</sequence>